<name>A0A2K1IDY7_PHYPA</name>
<keyword evidence="1" id="KW-1133">Transmembrane helix</keyword>
<feature type="transmembrane region" description="Helical" evidence="1">
    <location>
        <begin position="55"/>
        <end position="73"/>
    </location>
</feature>
<dbReference type="Proteomes" id="UP000006727">
    <property type="component" value="Chromosome 25"/>
</dbReference>
<evidence type="ECO:0000313" key="3">
    <source>
        <dbReference type="EnsemblPlants" id="Pp3c25_5751V3.1"/>
    </source>
</evidence>
<evidence type="ECO:0000313" key="4">
    <source>
        <dbReference type="Proteomes" id="UP000006727"/>
    </source>
</evidence>
<dbReference type="InParanoid" id="A0A2K1IDY7"/>
<dbReference type="AlphaFoldDB" id="A0A2K1IDY7"/>
<proteinExistence type="predicted"/>
<dbReference type="Gramene" id="Pp3c25_5751V3.1">
    <property type="protein sequence ID" value="Pp3c25_5751V3.1"/>
    <property type="gene ID" value="Pp3c25_5751"/>
</dbReference>
<sequence length="142" mass="15981">MSVYDRGSAAVKKQSCWFLFSIVCIGRPADQASCWRGDLVEASSLTSDLWNYFESFLSLFSCGFCSILFVRLLNLKLAVLLRFLLSTMGHQCEAAQESFHLQWRLLKGMVRCVGVLRATATIFVLGSALHWLITQRGSLIHL</sequence>
<dbReference type="PaxDb" id="3218-PP1S88_50V6.1"/>
<evidence type="ECO:0000313" key="2">
    <source>
        <dbReference type="EMBL" id="PNR27483.1"/>
    </source>
</evidence>
<keyword evidence="4" id="KW-1185">Reference proteome</keyword>
<keyword evidence="1" id="KW-0812">Transmembrane</keyword>
<reference evidence="2 4" key="2">
    <citation type="journal article" date="2018" name="Plant J.">
        <title>The Physcomitrella patens chromosome-scale assembly reveals moss genome structure and evolution.</title>
        <authorList>
            <person name="Lang D."/>
            <person name="Ullrich K.K."/>
            <person name="Murat F."/>
            <person name="Fuchs J."/>
            <person name="Jenkins J."/>
            <person name="Haas F.B."/>
            <person name="Piednoel M."/>
            <person name="Gundlach H."/>
            <person name="Van Bel M."/>
            <person name="Meyberg R."/>
            <person name="Vives C."/>
            <person name="Morata J."/>
            <person name="Symeonidi A."/>
            <person name="Hiss M."/>
            <person name="Muchero W."/>
            <person name="Kamisugi Y."/>
            <person name="Saleh O."/>
            <person name="Blanc G."/>
            <person name="Decker E.L."/>
            <person name="van Gessel N."/>
            <person name="Grimwood J."/>
            <person name="Hayes R.D."/>
            <person name="Graham S.W."/>
            <person name="Gunter L.E."/>
            <person name="McDaniel S.F."/>
            <person name="Hoernstein S.N.W."/>
            <person name="Larsson A."/>
            <person name="Li F.W."/>
            <person name="Perroud P.F."/>
            <person name="Phillips J."/>
            <person name="Ranjan P."/>
            <person name="Rokshar D.S."/>
            <person name="Rothfels C.J."/>
            <person name="Schneider L."/>
            <person name="Shu S."/>
            <person name="Stevenson D.W."/>
            <person name="Thummler F."/>
            <person name="Tillich M."/>
            <person name="Villarreal Aguilar J.C."/>
            <person name="Widiez T."/>
            <person name="Wong G.K."/>
            <person name="Wymore A."/>
            <person name="Zhang Y."/>
            <person name="Zimmer A.D."/>
            <person name="Quatrano R.S."/>
            <person name="Mayer K.F.X."/>
            <person name="Goodstein D."/>
            <person name="Casacuberta J.M."/>
            <person name="Vandepoele K."/>
            <person name="Reski R."/>
            <person name="Cuming A.C."/>
            <person name="Tuskan G.A."/>
            <person name="Maumus F."/>
            <person name="Salse J."/>
            <person name="Schmutz J."/>
            <person name="Rensing S.A."/>
        </authorList>
    </citation>
    <scope>NUCLEOTIDE SEQUENCE [LARGE SCALE GENOMIC DNA]</scope>
    <source>
        <strain evidence="3 4">cv. Gransden 2004</strain>
    </source>
</reference>
<reference evidence="2 4" key="1">
    <citation type="journal article" date="2008" name="Science">
        <title>The Physcomitrella genome reveals evolutionary insights into the conquest of land by plants.</title>
        <authorList>
            <person name="Rensing S."/>
            <person name="Lang D."/>
            <person name="Zimmer A."/>
            <person name="Terry A."/>
            <person name="Salamov A."/>
            <person name="Shapiro H."/>
            <person name="Nishiyama T."/>
            <person name="Perroud P.-F."/>
            <person name="Lindquist E."/>
            <person name="Kamisugi Y."/>
            <person name="Tanahashi T."/>
            <person name="Sakakibara K."/>
            <person name="Fujita T."/>
            <person name="Oishi K."/>
            <person name="Shin-I T."/>
            <person name="Kuroki Y."/>
            <person name="Toyoda A."/>
            <person name="Suzuki Y."/>
            <person name="Hashimoto A."/>
            <person name="Yamaguchi K."/>
            <person name="Sugano A."/>
            <person name="Kohara Y."/>
            <person name="Fujiyama A."/>
            <person name="Anterola A."/>
            <person name="Aoki S."/>
            <person name="Ashton N."/>
            <person name="Barbazuk W.B."/>
            <person name="Barker E."/>
            <person name="Bennetzen J."/>
            <person name="Bezanilla M."/>
            <person name="Blankenship R."/>
            <person name="Cho S.H."/>
            <person name="Dutcher S."/>
            <person name="Estelle M."/>
            <person name="Fawcett J.A."/>
            <person name="Gundlach H."/>
            <person name="Hanada K."/>
            <person name="Heyl A."/>
            <person name="Hicks K.A."/>
            <person name="Hugh J."/>
            <person name="Lohr M."/>
            <person name="Mayer K."/>
            <person name="Melkozernov A."/>
            <person name="Murata T."/>
            <person name="Nelson D."/>
            <person name="Pils B."/>
            <person name="Prigge M."/>
            <person name="Reiss B."/>
            <person name="Renner T."/>
            <person name="Rombauts S."/>
            <person name="Rushton P."/>
            <person name="Sanderfoot A."/>
            <person name="Schween G."/>
            <person name="Shiu S.-H."/>
            <person name="Stueber K."/>
            <person name="Theodoulou F.L."/>
            <person name="Tu H."/>
            <person name="Van de Peer Y."/>
            <person name="Verrier P.J."/>
            <person name="Waters E."/>
            <person name="Wood A."/>
            <person name="Yang L."/>
            <person name="Cove D."/>
            <person name="Cuming A."/>
            <person name="Hasebe M."/>
            <person name="Lucas S."/>
            <person name="Mishler D.B."/>
            <person name="Reski R."/>
            <person name="Grigoriev I."/>
            <person name="Quatrano R.S."/>
            <person name="Boore J.L."/>
        </authorList>
    </citation>
    <scope>NUCLEOTIDE SEQUENCE [LARGE SCALE GENOMIC DNA]</scope>
    <source>
        <strain evidence="3 4">cv. Gransden 2004</strain>
    </source>
</reference>
<gene>
    <name evidence="2" type="ORF">PHYPA_029635</name>
</gene>
<protein>
    <submittedName>
        <fullName evidence="2 3">Uncharacterized protein</fullName>
    </submittedName>
</protein>
<dbReference type="EnsemblPlants" id="Pp3c25_5751V3.1">
    <property type="protein sequence ID" value="Pp3c25_5751V3.1"/>
    <property type="gene ID" value="Pp3c25_5751"/>
</dbReference>
<organism evidence="2">
    <name type="scientific">Physcomitrium patens</name>
    <name type="common">Spreading-leaved earth moss</name>
    <name type="synonym">Physcomitrella patens</name>
    <dbReference type="NCBI Taxonomy" id="3218"/>
    <lineage>
        <taxon>Eukaryota</taxon>
        <taxon>Viridiplantae</taxon>
        <taxon>Streptophyta</taxon>
        <taxon>Embryophyta</taxon>
        <taxon>Bryophyta</taxon>
        <taxon>Bryophytina</taxon>
        <taxon>Bryopsida</taxon>
        <taxon>Funariidae</taxon>
        <taxon>Funariales</taxon>
        <taxon>Funariaceae</taxon>
        <taxon>Physcomitrium</taxon>
    </lineage>
</organism>
<reference evidence="3" key="3">
    <citation type="submission" date="2020-12" db="UniProtKB">
        <authorList>
            <consortium name="EnsemblPlants"/>
        </authorList>
    </citation>
    <scope>IDENTIFICATION</scope>
</reference>
<keyword evidence="1" id="KW-0472">Membrane</keyword>
<accession>A0A2K1IDY7</accession>
<dbReference type="EMBL" id="ABEU02000025">
    <property type="protein sequence ID" value="PNR27483.1"/>
    <property type="molecule type" value="Genomic_DNA"/>
</dbReference>
<evidence type="ECO:0000256" key="1">
    <source>
        <dbReference type="SAM" id="Phobius"/>
    </source>
</evidence>
<feature type="transmembrane region" description="Helical" evidence="1">
    <location>
        <begin position="114"/>
        <end position="133"/>
    </location>
</feature>